<organism evidence="2 3">
    <name type="scientific">Verruconis gallopava</name>
    <dbReference type="NCBI Taxonomy" id="253628"/>
    <lineage>
        <taxon>Eukaryota</taxon>
        <taxon>Fungi</taxon>
        <taxon>Dikarya</taxon>
        <taxon>Ascomycota</taxon>
        <taxon>Pezizomycotina</taxon>
        <taxon>Dothideomycetes</taxon>
        <taxon>Pleosporomycetidae</taxon>
        <taxon>Venturiales</taxon>
        <taxon>Sympoventuriaceae</taxon>
        <taxon>Verruconis</taxon>
    </lineage>
</organism>
<dbReference type="HOGENOM" id="CLU_1284165_0_0_1"/>
<dbReference type="EMBL" id="KN847534">
    <property type="protein sequence ID" value="KIW06840.1"/>
    <property type="molecule type" value="Genomic_DNA"/>
</dbReference>
<feature type="compositionally biased region" description="Basic and acidic residues" evidence="1">
    <location>
        <begin position="73"/>
        <end position="83"/>
    </location>
</feature>
<dbReference type="VEuPathDB" id="FungiDB:PV09_02520"/>
<dbReference type="RefSeq" id="XP_016216709.1">
    <property type="nucleotide sequence ID" value="XM_016355573.1"/>
</dbReference>
<name>A0A0D2AJU1_9PEZI</name>
<dbReference type="AlphaFoldDB" id="A0A0D2AJU1"/>
<protein>
    <submittedName>
        <fullName evidence="2">Uncharacterized protein</fullName>
    </submittedName>
</protein>
<feature type="region of interest" description="Disordered" evidence="1">
    <location>
        <begin position="63"/>
        <end position="83"/>
    </location>
</feature>
<evidence type="ECO:0000313" key="3">
    <source>
        <dbReference type="Proteomes" id="UP000053259"/>
    </source>
</evidence>
<keyword evidence="3" id="KW-1185">Reference proteome</keyword>
<evidence type="ECO:0000256" key="1">
    <source>
        <dbReference type="SAM" id="MobiDB-lite"/>
    </source>
</evidence>
<proteinExistence type="predicted"/>
<sequence>MVRIWETSILTAWGVIQLREVIKNMHRWAAEDLRSIIWTYLRRWKEDHMRNNSLFSQILSPSASASSFPAKPKTPEHVTKNGERKRVNEVTLVRPTVCKMSQQLIPTSSNGSPFVKDEHSVYRTTSLPAKQGRNNSSRDVKLIDSNHDGDRISTHGQRNAFAMCPTNNLSQLSDPFQSSSRFAENSHYIRTSTWFTDLAARRKQVLREINGAYFW</sequence>
<dbReference type="Proteomes" id="UP000053259">
    <property type="component" value="Unassembled WGS sequence"/>
</dbReference>
<accession>A0A0D2AJU1</accession>
<dbReference type="InParanoid" id="A0A0D2AJU1"/>
<dbReference type="GeneID" id="27310493"/>
<evidence type="ECO:0000313" key="2">
    <source>
        <dbReference type="EMBL" id="KIW06840.1"/>
    </source>
</evidence>
<gene>
    <name evidence="2" type="ORF">PV09_02520</name>
</gene>
<reference evidence="2 3" key="1">
    <citation type="submission" date="2015-01" db="EMBL/GenBank/DDBJ databases">
        <title>The Genome Sequence of Ochroconis gallopava CBS43764.</title>
        <authorList>
            <consortium name="The Broad Institute Genomics Platform"/>
            <person name="Cuomo C."/>
            <person name="de Hoog S."/>
            <person name="Gorbushina A."/>
            <person name="Stielow B."/>
            <person name="Teixiera M."/>
            <person name="Abouelleil A."/>
            <person name="Chapman S.B."/>
            <person name="Priest M."/>
            <person name="Young S.K."/>
            <person name="Wortman J."/>
            <person name="Nusbaum C."/>
            <person name="Birren B."/>
        </authorList>
    </citation>
    <scope>NUCLEOTIDE SEQUENCE [LARGE SCALE GENOMIC DNA]</scope>
    <source>
        <strain evidence="2 3">CBS 43764</strain>
    </source>
</reference>